<name>A0A1C3E5F2_9PLAN</name>
<dbReference type="PANTHER" id="PTHR34819:SF3">
    <property type="entry name" value="CELL SURFACE PROTEIN"/>
    <property type="match status" value="1"/>
</dbReference>
<dbReference type="Gene3D" id="2.60.40.10">
    <property type="entry name" value="Immunoglobulins"/>
    <property type="match status" value="3"/>
</dbReference>
<keyword evidence="4" id="KW-1185">Reference proteome</keyword>
<feature type="domain" description="DUF11" evidence="2">
    <location>
        <begin position="486"/>
        <end position="578"/>
    </location>
</feature>
<dbReference type="AlphaFoldDB" id="A0A1C3E5F2"/>
<dbReference type="RefSeq" id="WP_068851610.1">
    <property type="nucleotide sequence ID" value="NZ_LYDR01000152.1"/>
</dbReference>
<evidence type="ECO:0000313" key="4">
    <source>
        <dbReference type="Proteomes" id="UP000094828"/>
    </source>
</evidence>
<feature type="compositionally biased region" description="Basic and acidic residues" evidence="1">
    <location>
        <begin position="381"/>
        <end position="391"/>
    </location>
</feature>
<dbReference type="EMBL" id="LYDR01000152">
    <property type="protein sequence ID" value="ODA28476.1"/>
    <property type="molecule type" value="Genomic_DNA"/>
</dbReference>
<feature type="region of interest" description="Disordered" evidence="1">
    <location>
        <begin position="71"/>
        <end position="92"/>
    </location>
</feature>
<feature type="region of interest" description="Disordered" evidence="1">
    <location>
        <begin position="146"/>
        <end position="479"/>
    </location>
</feature>
<reference evidence="3 4" key="1">
    <citation type="submission" date="2016-05" db="EMBL/GenBank/DDBJ databases">
        <title>Genomic and physiological characterization of Planctopirus sp. isolated from fresh water lake.</title>
        <authorList>
            <person name="Subhash Y."/>
            <person name="Ramana C."/>
        </authorList>
    </citation>
    <scope>NUCLEOTIDE SEQUENCE [LARGE SCALE GENOMIC DNA]</scope>
    <source>
        <strain evidence="3 4">JC280</strain>
    </source>
</reference>
<feature type="compositionally biased region" description="Low complexity" evidence="1">
    <location>
        <begin position="229"/>
        <end position="243"/>
    </location>
</feature>
<feature type="compositionally biased region" description="Polar residues" evidence="1">
    <location>
        <begin position="167"/>
        <end position="176"/>
    </location>
</feature>
<sequence length="948" mass="99965">MLSGFWKFAALSVVVGVCSLVVVNVYGQLNQLNQLKQPLVHAGEISAEQSAETFPELDLAVDASLPPVHEAHVSTNSTKVAPGETAKGQSSSRGLDFRLAAYQAGGEFPEADPTADVKQHPVVRSQSANEPVSGPALVLPPPTVAEKDSAAAMPTPPVLPDLDAQPLTRSSGSARTAQIEPTKEASGVAPRLLEIPDAQPIPIGQPTVGEKTPARSRIQQTSGIQNGEADPFADAFPADLPPLKNSPPASSGREPATAQPGGNLQPGDMQPYRRPSMAPSAAIPEADPFGLDAPATPPAGNNSRDRLPSRNPSNRELPTDSGLPANGSGRTTPPTSLPVDLDVELGLPSQLPPAGSTNAPATGRNRNEPDRLRPVEPAIGPDRDFPGDEIPRTVLPPRNSGSRDLENSSRTLPAENDPFGSEPVRGRLPQDPRGSTRDDFPQKRPVNEVVEPPFDSSNRPARPAVLPEPGAAAEPTARAVEQPRVVIEKQAPASAVLGQSLIYSVVVKNEGTVAARQVIVEDRIPKGTQLTGTAPQAEISDKRLIWKLGTLTPGETRTIQVRVTPVEEGQIGSVARVSFVSEVAAEIVVAAAEIDLRSDVPAEVTLGKTFEMIFRVKNLGKNTAKNVIVRDLLPEGIDHPAGKDVEYLVGDLAPGETHDVLLEVVPTRVGRLKNQVTVLAQGMRPIEAQKEIVVLGSGLAITHQVPSRAIVGRPARFDNLVQNQGSAVLRNIKVVEEIPTGYDFADASEGGDFDTTTRTVSWEIRELPPGATRTLSTRLTARQTGEVAATVSAISGEGAKATVSATAKAEGLPSITIIPMNDEKLIAVGERVHSRLVVKNRGTAPAQSVALAIDIPPGLKLISVDGPVQPTQQGSRIIFQIPGSVAAGAELPFELELEASREGDNPIGVQVVAENMLRPLHRDDVIQVITDPAAPVPNTAGTRASTRR</sequence>
<dbReference type="Pfam" id="PF01345">
    <property type="entry name" value="DUF11"/>
    <property type="match status" value="3"/>
</dbReference>
<feature type="domain" description="DUF11" evidence="2">
    <location>
        <begin position="602"/>
        <end position="680"/>
    </location>
</feature>
<organism evidence="3 4">
    <name type="scientific">Planctopirus hydrillae</name>
    <dbReference type="NCBI Taxonomy" id="1841610"/>
    <lineage>
        <taxon>Bacteria</taxon>
        <taxon>Pseudomonadati</taxon>
        <taxon>Planctomycetota</taxon>
        <taxon>Planctomycetia</taxon>
        <taxon>Planctomycetales</taxon>
        <taxon>Planctomycetaceae</taxon>
        <taxon>Planctopirus</taxon>
    </lineage>
</organism>
<protein>
    <recommendedName>
        <fullName evidence="2">DUF11 domain-containing protein</fullName>
    </recommendedName>
</protein>
<evidence type="ECO:0000313" key="3">
    <source>
        <dbReference type="EMBL" id="ODA28476.1"/>
    </source>
</evidence>
<dbReference type="InterPro" id="IPR051172">
    <property type="entry name" value="Chlamydia_OmcB"/>
</dbReference>
<dbReference type="InterPro" id="IPR001434">
    <property type="entry name" value="OmcB-like_DUF11"/>
</dbReference>
<dbReference type="InterPro" id="IPR047589">
    <property type="entry name" value="DUF11_rpt"/>
</dbReference>
<feature type="compositionally biased region" description="Basic and acidic residues" evidence="1">
    <location>
        <begin position="424"/>
        <end position="446"/>
    </location>
</feature>
<evidence type="ECO:0000259" key="2">
    <source>
        <dbReference type="Pfam" id="PF01345"/>
    </source>
</evidence>
<dbReference type="STRING" id="1841610.A6X21_12215"/>
<accession>A0A1C3E5F2</accession>
<dbReference type="InterPro" id="IPR013783">
    <property type="entry name" value="Ig-like_fold"/>
</dbReference>
<dbReference type="Proteomes" id="UP000094828">
    <property type="component" value="Unassembled WGS sequence"/>
</dbReference>
<feature type="compositionally biased region" description="Basic and acidic residues" evidence="1">
    <location>
        <begin position="365"/>
        <end position="374"/>
    </location>
</feature>
<dbReference type="NCBIfam" id="TIGR01451">
    <property type="entry name" value="B_ant_repeat"/>
    <property type="match status" value="1"/>
</dbReference>
<proteinExistence type="predicted"/>
<evidence type="ECO:0000256" key="1">
    <source>
        <dbReference type="SAM" id="MobiDB-lite"/>
    </source>
</evidence>
<dbReference type="PANTHER" id="PTHR34819">
    <property type="entry name" value="LARGE CYSTEINE-RICH PERIPLASMIC PROTEIN OMCB"/>
    <property type="match status" value="1"/>
</dbReference>
<feature type="domain" description="DUF11" evidence="2">
    <location>
        <begin position="699"/>
        <end position="793"/>
    </location>
</feature>
<comment type="caution">
    <text evidence="3">The sequence shown here is derived from an EMBL/GenBank/DDBJ whole genome shotgun (WGS) entry which is preliminary data.</text>
</comment>
<gene>
    <name evidence="3" type="ORF">A6X21_12215</name>
</gene>